<dbReference type="PROSITE" id="PS51257">
    <property type="entry name" value="PROKAR_LIPOPROTEIN"/>
    <property type="match status" value="1"/>
</dbReference>
<dbReference type="EMBL" id="UINC01122782">
    <property type="protein sequence ID" value="SVC98804.1"/>
    <property type="molecule type" value="Genomic_DNA"/>
</dbReference>
<sequence>MKSWATPFVISLLIASCATDTQSSSPSPTTARVTTTTKAPVATQAPTTTRASTTTTPSCSIDDEARDLVREWNRVSAELLASYMDMSVTAAQYITDSDRLMPKLNRIVQDFRYLRECLPADELVIFEPFLGTYNDKLSGYSALGNAVRIDSVEMEDTAIAMLMAANAESMGMACEIARITGERLPGLDGC</sequence>
<accession>A0A382RM73</accession>
<feature type="region of interest" description="Disordered" evidence="1">
    <location>
        <begin position="20"/>
        <end position="59"/>
    </location>
</feature>
<proteinExistence type="predicted"/>
<dbReference type="AlphaFoldDB" id="A0A382RM73"/>
<reference evidence="2" key="1">
    <citation type="submission" date="2018-05" db="EMBL/GenBank/DDBJ databases">
        <authorList>
            <person name="Lanie J.A."/>
            <person name="Ng W.-L."/>
            <person name="Kazmierczak K.M."/>
            <person name="Andrzejewski T.M."/>
            <person name="Davidsen T.M."/>
            <person name="Wayne K.J."/>
            <person name="Tettelin H."/>
            <person name="Glass J.I."/>
            <person name="Rusch D."/>
            <person name="Podicherti R."/>
            <person name="Tsui H.-C.T."/>
            <person name="Winkler M.E."/>
        </authorList>
    </citation>
    <scope>NUCLEOTIDE SEQUENCE</scope>
</reference>
<protein>
    <submittedName>
        <fullName evidence="2">Uncharacterized protein</fullName>
    </submittedName>
</protein>
<evidence type="ECO:0000256" key="1">
    <source>
        <dbReference type="SAM" id="MobiDB-lite"/>
    </source>
</evidence>
<name>A0A382RM73_9ZZZZ</name>
<feature type="compositionally biased region" description="Low complexity" evidence="1">
    <location>
        <begin position="20"/>
        <end position="56"/>
    </location>
</feature>
<gene>
    <name evidence="2" type="ORF">METZ01_LOCUS351658</name>
</gene>
<evidence type="ECO:0000313" key="2">
    <source>
        <dbReference type="EMBL" id="SVC98804.1"/>
    </source>
</evidence>
<organism evidence="2">
    <name type="scientific">marine metagenome</name>
    <dbReference type="NCBI Taxonomy" id="408172"/>
    <lineage>
        <taxon>unclassified sequences</taxon>
        <taxon>metagenomes</taxon>
        <taxon>ecological metagenomes</taxon>
    </lineage>
</organism>